<dbReference type="EMBL" id="CP011509">
    <property type="protein sequence ID" value="AKJ05841.1"/>
    <property type="molecule type" value="Genomic_DNA"/>
</dbReference>
<accession>A0AAC8QEU8</accession>
<organism evidence="3 4">
    <name type="scientific">Archangium gephyra</name>
    <dbReference type="NCBI Taxonomy" id="48"/>
    <lineage>
        <taxon>Bacteria</taxon>
        <taxon>Pseudomonadati</taxon>
        <taxon>Myxococcota</taxon>
        <taxon>Myxococcia</taxon>
        <taxon>Myxococcales</taxon>
        <taxon>Cystobacterineae</taxon>
        <taxon>Archangiaceae</taxon>
        <taxon>Archangium</taxon>
    </lineage>
</organism>
<keyword evidence="1" id="KW-0732">Signal</keyword>
<dbReference type="Gene3D" id="2.50.20.10">
    <property type="entry name" value="Lipoprotein localisation LolA/LolB/LppX"/>
    <property type="match status" value="1"/>
</dbReference>
<dbReference type="CDD" id="cd16329">
    <property type="entry name" value="LolA_like"/>
    <property type="match status" value="1"/>
</dbReference>
<evidence type="ECO:0000256" key="1">
    <source>
        <dbReference type="SAM" id="SignalP"/>
    </source>
</evidence>
<proteinExistence type="predicted"/>
<feature type="chain" id="PRO_5042281514" description="Uncharacterized protein TP-0789 domain-containing protein" evidence="1">
    <location>
        <begin position="27"/>
        <end position="265"/>
    </location>
</feature>
<protein>
    <recommendedName>
        <fullName evidence="2">Uncharacterized protein TP-0789 domain-containing protein</fullName>
    </recommendedName>
</protein>
<dbReference type="KEGG" id="age:AA314_07467"/>
<gene>
    <name evidence="3" type="ORF">AA314_07467</name>
</gene>
<feature type="signal peptide" evidence="1">
    <location>
        <begin position="1"/>
        <end position="26"/>
    </location>
</feature>
<sequence>MMTMTLRNLFGAVLAAVLLAAPAARAADMKDPAELKKLLETLDDRQRNGGDYKSLMYIEQKEKDKTDVVREAVVYRRDAKDQLMILMTKPKGEAGKGYLRLEKNLWSYDPNTGKWERRTERERIAGTDSRRADFDESRLAEEFDAAFEGEEKLGKFTAWKLVLTAKQGVDVAYPVVHLWVDKETSNILKRQEFALSKRLMRTAYFPKWMKVFSESKKADVWFPQEMRFYDEVEKANSTVIVVKNVDLKALEENIFTKAWLESKSR</sequence>
<dbReference type="AlphaFoldDB" id="A0AAC8QEU8"/>
<dbReference type="Pfam" id="PF17131">
    <property type="entry name" value="LolA_like"/>
    <property type="match status" value="1"/>
</dbReference>
<name>A0AAC8QEU8_9BACT</name>
<evidence type="ECO:0000259" key="2">
    <source>
        <dbReference type="Pfam" id="PF17131"/>
    </source>
</evidence>
<evidence type="ECO:0000313" key="3">
    <source>
        <dbReference type="EMBL" id="AKJ05841.1"/>
    </source>
</evidence>
<reference evidence="3 4" key="1">
    <citation type="submission" date="2015-05" db="EMBL/GenBank/DDBJ databases">
        <title>Genome assembly of Archangium gephyra DSM 2261.</title>
        <authorList>
            <person name="Sharma G."/>
            <person name="Subramanian S."/>
        </authorList>
    </citation>
    <scope>NUCLEOTIDE SEQUENCE [LARGE SCALE GENOMIC DNA]</scope>
    <source>
        <strain evidence="3 4">DSM 2261</strain>
    </source>
</reference>
<feature type="domain" description="Uncharacterized protein TP-0789" evidence="2">
    <location>
        <begin position="80"/>
        <end position="261"/>
    </location>
</feature>
<dbReference type="InterPro" id="IPR033399">
    <property type="entry name" value="TP_0789-like"/>
</dbReference>
<dbReference type="Proteomes" id="UP000035579">
    <property type="component" value="Chromosome"/>
</dbReference>
<evidence type="ECO:0000313" key="4">
    <source>
        <dbReference type="Proteomes" id="UP000035579"/>
    </source>
</evidence>